<keyword evidence="3" id="KW-1185">Reference proteome</keyword>
<feature type="chain" id="PRO_5046100518" description="RING-type domain-containing protein" evidence="1">
    <location>
        <begin position="24"/>
        <end position="941"/>
    </location>
</feature>
<dbReference type="EMBL" id="CALNXK010000096">
    <property type="protein sequence ID" value="CAH3153185.1"/>
    <property type="molecule type" value="Genomic_DNA"/>
</dbReference>
<evidence type="ECO:0000256" key="1">
    <source>
        <dbReference type="SAM" id="SignalP"/>
    </source>
</evidence>
<evidence type="ECO:0000313" key="2">
    <source>
        <dbReference type="EMBL" id="CAH3153185.1"/>
    </source>
</evidence>
<reference evidence="2 3" key="1">
    <citation type="submission" date="2022-05" db="EMBL/GenBank/DDBJ databases">
        <authorList>
            <consortium name="Genoscope - CEA"/>
            <person name="William W."/>
        </authorList>
    </citation>
    <scope>NUCLEOTIDE SEQUENCE [LARGE SCALE GENOMIC DNA]</scope>
</reference>
<evidence type="ECO:0008006" key="4">
    <source>
        <dbReference type="Google" id="ProtNLM"/>
    </source>
</evidence>
<evidence type="ECO:0000313" key="3">
    <source>
        <dbReference type="Proteomes" id="UP001159405"/>
    </source>
</evidence>
<feature type="signal peptide" evidence="1">
    <location>
        <begin position="1"/>
        <end position="23"/>
    </location>
</feature>
<sequence length="941" mass="106824">TNQQRTVAILYTLCFGLSQVCNWLQTDNAIFLHQSNLNQHGLDTVRQMRGSCCRRLAGNLLNHFSNSNHQKISELINDAIQHQWQLVLVIDDFTSIHTRRRPTTDKLSQSKSMCTIIIKVFKNIKAIPACLPSTYHCLQAIDIDACIKTVSGASTMHKLTFTYSSIKPSWIRASFFNAELERHRLATHEYCERETVQSMRQMKDVNLVDFVQLTLRSKNDFEAAFDIVLSTKLADYLKLYLLPQPGEWPAQFYSNQIVYETLLKFSQPVPTCLSSSATNSCNEHTYAVPHCSVPTRQQCTINISVSPNQPAILSVIPCIGPLHVSLNAQETVFKDFRGFFADVYCKLFPRCQLARSPKPWRISLILELVYGGWLFIRDAVKNKFSVCRDIEYRTLLNLLDNYLPLGLTIYTVTFKLNNFTEYFHGMIRIWTMFLCLERRHYNKAPLVWLAMVTHWGMHHPGLYQMLQSNLVLFDEYPVENAHSIIRARTNDSDTAEKLIQKAKASFQAKQAQTNFREHFTPTKHLLISQNSLSKLKAKCAKILADIFAEIAKHPGNANAKVNLPRLFGEEEMKTKILPLGHCSNNPPNERKRCDLPSCTVTGEEAWMIFEGCSHSFHLKCMSDDINFCPLCQQFLREKAKQLSETAINAILDVNSKESQPRNIQEQSTQQSHIAAVHKKPHCRKCGHPRKGHKFPKNRDVQCPHCKDGICASNVCPRQAQPTSHPLTVGSTGNTHYNINTHYNVTDWLLPHQIAQSTIFGISIGSNACTVIAVMGARKFLDGQLSIPTSENVLSRIAVFADAMREGNMHYNTLNLPSHQPNLDVNETLQTRDDNFGLEVIEELGLFSPLYLENKIIDITHHQENSAAVLITPPDKSMLLCFNKSQQTIALFESHTHGSNGGLIAACKYNNIHNFVSYLNDMCSRYWRSSLAGANIAILKRR</sequence>
<feature type="non-terminal residue" evidence="2">
    <location>
        <position position="1"/>
    </location>
</feature>
<name>A0ABN8PYX6_9CNID</name>
<accession>A0ABN8PYX6</accession>
<gene>
    <name evidence="2" type="ORF">PLOB_00049451</name>
</gene>
<organism evidence="2 3">
    <name type="scientific">Porites lobata</name>
    <dbReference type="NCBI Taxonomy" id="104759"/>
    <lineage>
        <taxon>Eukaryota</taxon>
        <taxon>Metazoa</taxon>
        <taxon>Cnidaria</taxon>
        <taxon>Anthozoa</taxon>
        <taxon>Hexacorallia</taxon>
        <taxon>Scleractinia</taxon>
        <taxon>Fungiina</taxon>
        <taxon>Poritidae</taxon>
        <taxon>Porites</taxon>
    </lineage>
</organism>
<protein>
    <recommendedName>
        <fullName evidence="4">RING-type domain-containing protein</fullName>
    </recommendedName>
</protein>
<comment type="caution">
    <text evidence="2">The sequence shown here is derived from an EMBL/GenBank/DDBJ whole genome shotgun (WGS) entry which is preliminary data.</text>
</comment>
<keyword evidence="1" id="KW-0732">Signal</keyword>
<proteinExistence type="predicted"/>
<dbReference type="Proteomes" id="UP001159405">
    <property type="component" value="Unassembled WGS sequence"/>
</dbReference>